<dbReference type="Proteomes" id="UP000765509">
    <property type="component" value="Unassembled WGS sequence"/>
</dbReference>
<accession>A0A9Q3GUJ2</accession>
<keyword evidence="2" id="KW-1185">Reference proteome</keyword>
<reference evidence="1" key="1">
    <citation type="submission" date="2021-03" db="EMBL/GenBank/DDBJ databases">
        <title>Draft genome sequence of rust myrtle Austropuccinia psidii MF-1, a brazilian biotype.</title>
        <authorList>
            <person name="Quecine M.C."/>
            <person name="Pachon D.M.R."/>
            <person name="Bonatelli M.L."/>
            <person name="Correr F.H."/>
            <person name="Franceschini L.M."/>
            <person name="Leite T.F."/>
            <person name="Margarido G.R.A."/>
            <person name="Almeida C.A."/>
            <person name="Ferrarezi J.A."/>
            <person name="Labate C.A."/>
        </authorList>
    </citation>
    <scope>NUCLEOTIDE SEQUENCE</scope>
    <source>
        <strain evidence="1">MF-1</strain>
    </source>
</reference>
<dbReference type="AlphaFoldDB" id="A0A9Q3GUJ2"/>
<evidence type="ECO:0000313" key="1">
    <source>
        <dbReference type="EMBL" id="MBW0479847.1"/>
    </source>
</evidence>
<organism evidence="1 2">
    <name type="scientific">Austropuccinia psidii MF-1</name>
    <dbReference type="NCBI Taxonomy" id="1389203"/>
    <lineage>
        <taxon>Eukaryota</taxon>
        <taxon>Fungi</taxon>
        <taxon>Dikarya</taxon>
        <taxon>Basidiomycota</taxon>
        <taxon>Pucciniomycotina</taxon>
        <taxon>Pucciniomycetes</taxon>
        <taxon>Pucciniales</taxon>
        <taxon>Sphaerophragmiaceae</taxon>
        <taxon>Austropuccinia</taxon>
    </lineage>
</organism>
<evidence type="ECO:0000313" key="2">
    <source>
        <dbReference type="Proteomes" id="UP000765509"/>
    </source>
</evidence>
<proteinExistence type="predicted"/>
<comment type="caution">
    <text evidence="1">The sequence shown here is derived from an EMBL/GenBank/DDBJ whole genome shotgun (WGS) entry which is preliminary data.</text>
</comment>
<gene>
    <name evidence="1" type="ORF">O181_019562</name>
</gene>
<protein>
    <submittedName>
        <fullName evidence="1">Uncharacterized protein</fullName>
    </submittedName>
</protein>
<dbReference type="EMBL" id="AVOT02005739">
    <property type="protein sequence ID" value="MBW0479847.1"/>
    <property type="molecule type" value="Genomic_DNA"/>
</dbReference>
<name>A0A9Q3GUJ2_9BASI</name>
<sequence>MSKTSFKVLGEDCEEEENYVQEEGSEGIEGVFSLVGASEGTGGPALAQYHDPFSHQPEPYLLSVIKQMTQIMANIKAASFSEASRLLDFKKT</sequence>